<organism evidence="8 9">
    <name type="scientific">Actinoplanes xinjiangensis</name>
    <dbReference type="NCBI Taxonomy" id="512350"/>
    <lineage>
        <taxon>Bacteria</taxon>
        <taxon>Bacillati</taxon>
        <taxon>Actinomycetota</taxon>
        <taxon>Actinomycetes</taxon>
        <taxon>Micromonosporales</taxon>
        <taxon>Micromonosporaceae</taxon>
        <taxon>Actinoplanes</taxon>
    </lineage>
</organism>
<evidence type="ECO:0000256" key="3">
    <source>
        <dbReference type="ARBA" id="ARBA00022692"/>
    </source>
</evidence>
<comment type="subcellular location">
    <subcellularLocation>
        <location evidence="1">Cell membrane</location>
        <topology evidence="1">Multi-pass membrane protein</topology>
    </subcellularLocation>
</comment>
<feature type="compositionally biased region" description="Basic and acidic residues" evidence="6">
    <location>
        <begin position="388"/>
        <end position="401"/>
    </location>
</feature>
<dbReference type="RefSeq" id="WP_109597384.1">
    <property type="nucleotide sequence ID" value="NZ_BONA01000064.1"/>
</dbReference>
<dbReference type="InterPro" id="IPR051539">
    <property type="entry name" value="T4SS-coupling_protein"/>
</dbReference>
<protein>
    <submittedName>
        <fullName evidence="8">Type IV secretory pathway TraG/TraD family ATPase VirD4</fullName>
    </submittedName>
</protein>
<dbReference type="GO" id="GO:0005886">
    <property type="term" value="C:plasma membrane"/>
    <property type="evidence" value="ECO:0007669"/>
    <property type="project" value="UniProtKB-SubCell"/>
</dbReference>
<dbReference type="InterPro" id="IPR032689">
    <property type="entry name" value="TraG-D_C"/>
</dbReference>
<dbReference type="OrthoDB" id="226701at2"/>
<evidence type="ECO:0000256" key="5">
    <source>
        <dbReference type="ARBA" id="ARBA00023136"/>
    </source>
</evidence>
<keyword evidence="9" id="KW-1185">Reference proteome</keyword>
<name>A0A316F8L2_9ACTN</name>
<dbReference type="Gene3D" id="3.40.50.300">
    <property type="entry name" value="P-loop containing nucleotide triphosphate hydrolases"/>
    <property type="match status" value="1"/>
</dbReference>
<dbReference type="Pfam" id="PF12696">
    <property type="entry name" value="TraG-D_C"/>
    <property type="match status" value="1"/>
</dbReference>
<proteinExistence type="predicted"/>
<evidence type="ECO:0000256" key="4">
    <source>
        <dbReference type="ARBA" id="ARBA00022989"/>
    </source>
</evidence>
<evidence type="ECO:0000313" key="8">
    <source>
        <dbReference type="EMBL" id="PWK43543.1"/>
    </source>
</evidence>
<evidence type="ECO:0000256" key="1">
    <source>
        <dbReference type="ARBA" id="ARBA00004651"/>
    </source>
</evidence>
<comment type="caution">
    <text evidence="8">The sequence shown here is derived from an EMBL/GenBank/DDBJ whole genome shotgun (WGS) entry which is preliminary data.</text>
</comment>
<keyword evidence="4" id="KW-1133">Transmembrane helix</keyword>
<dbReference type="CDD" id="cd01127">
    <property type="entry name" value="TrwB_TraG_TraD_VirD4"/>
    <property type="match status" value="1"/>
</dbReference>
<feature type="domain" description="TraD/TraG TraM recognition site" evidence="7">
    <location>
        <begin position="291"/>
        <end position="425"/>
    </location>
</feature>
<dbReference type="Proteomes" id="UP000245697">
    <property type="component" value="Unassembled WGS sequence"/>
</dbReference>
<dbReference type="EMBL" id="QGGR01000013">
    <property type="protein sequence ID" value="PWK43543.1"/>
    <property type="molecule type" value="Genomic_DNA"/>
</dbReference>
<reference evidence="8 9" key="1">
    <citation type="submission" date="2018-05" db="EMBL/GenBank/DDBJ databases">
        <title>Genomic Encyclopedia of Archaeal and Bacterial Type Strains, Phase II (KMG-II): from individual species to whole genera.</title>
        <authorList>
            <person name="Goeker M."/>
        </authorList>
    </citation>
    <scope>NUCLEOTIDE SEQUENCE [LARGE SCALE GENOMIC DNA]</scope>
    <source>
        <strain evidence="8 9">DSM 45184</strain>
    </source>
</reference>
<evidence type="ECO:0000313" key="9">
    <source>
        <dbReference type="Proteomes" id="UP000245697"/>
    </source>
</evidence>
<dbReference type="SUPFAM" id="SSF52540">
    <property type="entry name" value="P-loop containing nucleoside triphosphate hydrolases"/>
    <property type="match status" value="1"/>
</dbReference>
<dbReference type="InterPro" id="IPR027417">
    <property type="entry name" value="P-loop_NTPase"/>
</dbReference>
<keyword evidence="3" id="KW-0812">Transmembrane</keyword>
<keyword evidence="5" id="KW-0472">Membrane</keyword>
<feature type="region of interest" description="Disordered" evidence="6">
    <location>
        <begin position="379"/>
        <end position="401"/>
    </location>
</feature>
<evidence type="ECO:0000256" key="6">
    <source>
        <dbReference type="SAM" id="MobiDB-lite"/>
    </source>
</evidence>
<keyword evidence="2" id="KW-1003">Cell membrane</keyword>
<dbReference type="PANTHER" id="PTHR37937">
    <property type="entry name" value="CONJUGATIVE TRANSFER: DNA TRANSPORT"/>
    <property type="match status" value="1"/>
</dbReference>
<evidence type="ECO:0000256" key="2">
    <source>
        <dbReference type="ARBA" id="ARBA00022475"/>
    </source>
</evidence>
<gene>
    <name evidence="8" type="ORF">BC793_113225</name>
</gene>
<accession>A0A316F8L2</accession>
<dbReference type="AlphaFoldDB" id="A0A316F8L2"/>
<dbReference type="PANTHER" id="PTHR37937:SF1">
    <property type="entry name" value="CONJUGATIVE TRANSFER: DNA TRANSPORT"/>
    <property type="match status" value="1"/>
</dbReference>
<evidence type="ECO:0000259" key="7">
    <source>
        <dbReference type="Pfam" id="PF12696"/>
    </source>
</evidence>
<sequence>MDFPPIDSFTVTARQAVYLGLDPLDGHRPCWSNSSDSVGVVGPPRYGKSSGILIPTLMGWDGPAVVTSTRPDLLQFTGNRRRELASGRGGHVYVYDPFASVPGVTSVQWSPIAGCENPSVAYRRASAMVAVVGQGISDSAHWTTGAASILRALFHAAALDGSSIVDVRRRLARQETDPAAAVLRASTSEAVDWADDLDALQLLGDRERGSFYSMARNCIDATAEPRVRASALGPYLDIDAFLTSGSTLFIVGPSHHQKVAAPLIVGLVDAIAQRAAELAATRPGGRLDPALLLALDEIANIAPLESLPSLASEGGGAGIVTLWAAQSLAQLRARYGADLQQAILTATTAKVIYGGMSNGADLRDISSWAGEYRQAQTTYYAGGPDPAHSPDRPGRLADRDASGRQHAIGSLYRPVLPVDALQQLPPGRAWLFYRSDAPLLVETRPAGLMPPYKALSGYTPLLPLTPPAAP</sequence>